<dbReference type="PANTHER" id="PTHR38590:SF1">
    <property type="entry name" value="BLL0828 PROTEIN"/>
    <property type="match status" value="1"/>
</dbReference>
<keyword evidence="4" id="KW-1185">Reference proteome</keyword>
<evidence type="ECO:0000259" key="2">
    <source>
        <dbReference type="Pfam" id="PF04480"/>
    </source>
</evidence>
<dbReference type="Proteomes" id="UP000463224">
    <property type="component" value="Unassembled WGS sequence"/>
</dbReference>
<comment type="caution">
    <text evidence="3">The sequence shown here is derived from an EMBL/GenBank/DDBJ whole genome shotgun (WGS) entry which is preliminary data.</text>
</comment>
<dbReference type="InterPro" id="IPR047216">
    <property type="entry name" value="Endonuclease_DUF559_bact"/>
</dbReference>
<dbReference type="PANTHER" id="PTHR38590">
    <property type="entry name" value="BLL0828 PROTEIN"/>
    <property type="match status" value="1"/>
</dbReference>
<evidence type="ECO:0000313" key="3">
    <source>
        <dbReference type="EMBL" id="MVA97942.1"/>
    </source>
</evidence>
<feature type="region of interest" description="Disordered" evidence="1">
    <location>
        <begin position="1"/>
        <end position="23"/>
    </location>
</feature>
<dbReference type="AlphaFoldDB" id="A0A844QF23"/>
<proteinExistence type="predicted"/>
<dbReference type="InterPro" id="IPR007569">
    <property type="entry name" value="DUF559"/>
</dbReference>
<dbReference type="Pfam" id="PF04480">
    <property type="entry name" value="DUF559"/>
    <property type="match status" value="1"/>
</dbReference>
<dbReference type="CDD" id="cd01038">
    <property type="entry name" value="Endonuclease_DUF559"/>
    <property type="match status" value="1"/>
</dbReference>
<name>A0A844QF23_9HYPH</name>
<feature type="domain" description="DUF559" evidence="2">
    <location>
        <begin position="14"/>
        <end position="116"/>
    </location>
</feature>
<sequence>MQGKPVRYQPPASHRSRAREMRKDATKAENLLWQALRRGQLEGLSFRRQYPLDGYILDFVCFRPKLIVEVDGGQHAGSASDTRRDAHFRQNGFTVLRFWNDDVVRNIDGVCAQILAAAGKRW</sequence>
<dbReference type="SUPFAM" id="SSF52980">
    <property type="entry name" value="Restriction endonuclease-like"/>
    <property type="match status" value="1"/>
</dbReference>
<dbReference type="Gene3D" id="3.40.960.10">
    <property type="entry name" value="VSR Endonuclease"/>
    <property type="match status" value="1"/>
</dbReference>
<dbReference type="EMBL" id="WPHG01000002">
    <property type="protein sequence ID" value="MVA97942.1"/>
    <property type="molecule type" value="Genomic_DNA"/>
</dbReference>
<dbReference type="InterPro" id="IPR011335">
    <property type="entry name" value="Restrct_endonuc-II-like"/>
</dbReference>
<evidence type="ECO:0000313" key="4">
    <source>
        <dbReference type="Proteomes" id="UP000463224"/>
    </source>
</evidence>
<protein>
    <submittedName>
        <fullName evidence="3">DUF559 domain-containing protein</fullName>
    </submittedName>
</protein>
<evidence type="ECO:0000256" key="1">
    <source>
        <dbReference type="SAM" id="MobiDB-lite"/>
    </source>
</evidence>
<dbReference type="RefSeq" id="WP_156712843.1">
    <property type="nucleotide sequence ID" value="NZ_WPHG01000002.1"/>
</dbReference>
<gene>
    <name evidence="3" type="ORF">GN330_11865</name>
</gene>
<reference evidence="3 4" key="1">
    <citation type="submission" date="2019-12" db="EMBL/GenBank/DDBJ databases">
        <title>Nitratireductor arenosus sp. nov., Isolated from sea sand, Jeju island, South Korea.</title>
        <authorList>
            <person name="Kim W."/>
        </authorList>
    </citation>
    <scope>NUCLEOTIDE SEQUENCE [LARGE SCALE GENOMIC DNA]</scope>
    <source>
        <strain evidence="3 4">CAU 1489</strain>
    </source>
</reference>
<accession>A0A844QF23</accession>
<organism evidence="3 4">
    <name type="scientific">Nitratireductor arenosus</name>
    <dbReference type="NCBI Taxonomy" id="2682096"/>
    <lineage>
        <taxon>Bacteria</taxon>
        <taxon>Pseudomonadati</taxon>
        <taxon>Pseudomonadota</taxon>
        <taxon>Alphaproteobacteria</taxon>
        <taxon>Hyphomicrobiales</taxon>
        <taxon>Phyllobacteriaceae</taxon>
        <taxon>Nitratireductor</taxon>
    </lineage>
</organism>